<reference evidence="3" key="1">
    <citation type="journal article" date="2019" name="Int. J. Syst. Evol. Microbiol.">
        <title>The Global Catalogue of Microorganisms (GCM) 10K type strain sequencing project: providing services to taxonomists for standard genome sequencing and annotation.</title>
        <authorList>
            <consortium name="The Broad Institute Genomics Platform"/>
            <consortium name="The Broad Institute Genome Sequencing Center for Infectious Disease"/>
            <person name="Wu L."/>
            <person name="Ma J."/>
        </authorList>
    </citation>
    <scope>NUCLEOTIDE SEQUENCE [LARGE SCALE GENOMIC DNA]</scope>
    <source>
        <strain evidence="3">CGMCC 1.10992</strain>
    </source>
</reference>
<name>A0ABW4XPN0_9GAMM</name>
<proteinExistence type="predicted"/>
<dbReference type="Pfam" id="PF12835">
    <property type="entry name" value="Integrase_1"/>
    <property type="match status" value="1"/>
</dbReference>
<accession>A0ABW4XPN0</accession>
<evidence type="ECO:0000313" key="3">
    <source>
        <dbReference type="Proteomes" id="UP001597380"/>
    </source>
</evidence>
<dbReference type="InterPro" id="IPR024456">
    <property type="entry name" value="Integrase_catalytic_putative"/>
</dbReference>
<keyword evidence="3" id="KW-1185">Reference proteome</keyword>
<evidence type="ECO:0000259" key="1">
    <source>
        <dbReference type="Pfam" id="PF12835"/>
    </source>
</evidence>
<sequence length="341" mass="38857">MIKPPFNSSKNYGFGRAALNAAKRALKRAKGRRFGTLASHTDRFSKFWYWAKTKHKVADLSDINMEIIYNYAGYLRQRIERNQLKITYGHNLLSSVNVVYSCLGQEHRIFIKPSKALGRRQRIRTKPPRLDSEGLQTVFDDMVAEGFEREQICLELSDTFGLRRREACLLNCRLSVRQALRLGKVRITKGTKGGRGTNNRVQRWVEVDESGLQLLLRASSIQGKEENLVPIDLSLIQFFRRIRVARQRFLSPAGLGHQQDRRAAYACRKFKNLAGVSAPVFGKEEVVEKNLLESSTATLTAELGHGRKEVLSSYIGSLAKLKREDNDEHALIFRFLGCART</sequence>
<organism evidence="2 3">
    <name type="scientific">Corallincola platygyrae</name>
    <dbReference type="NCBI Taxonomy" id="1193278"/>
    <lineage>
        <taxon>Bacteria</taxon>
        <taxon>Pseudomonadati</taxon>
        <taxon>Pseudomonadota</taxon>
        <taxon>Gammaproteobacteria</taxon>
        <taxon>Alteromonadales</taxon>
        <taxon>Psychromonadaceae</taxon>
        <taxon>Corallincola</taxon>
    </lineage>
</organism>
<gene>
    <name evidence="2" type="ORF">ACFSJ3_10585</name>
</gene>
<dbReference type="EMBL" id="JBHUHT010000012">
    <property type="protein sequence ID" value="MFD2096431.1"/>
    <property type="molecule type" value="Genomic_DNA"/>
</dbReference>
<protein>
    <submittedName>
        <fullName evidence="2">Integrase domain-containing protein</fullName>
    </submittedName>
</protein>
<dbReference type="RefSeq" id="WP_345339185.1">
    <property type="nucleotide sequence ID" value="NZ_BAABLI010000008.1"/>
</dbReference>
<evidence type="ECO:0000313" key="2">
    <source>
        <dbReference type="EMBL" id="MFD2096431.1"/>
    </source>
</evidence>
<dbReference type="Proteomes" id="UP001597380">
    <property type="component" value="Unassembled WGS sequence"/>
</dbReference>
<comment type="caution">
    <text evidence="2">The sequence shown here is derived from an EMBL/GenBank/DDBJ whole genome shotgun (WGS) entry which is preliminary data.</text>
</comment>
<feature type="domain" description="Integrase catalytic" evidence="1">
    <location>
        <begin position="133"/>
        <end position="225"/>
    </location>
</feature>